<name>A0ABR1UKD4_9PEZI</name>
<evidence type="ECO:0000313" key="14">
    <source>
        <dbReference type="Proteomes" id="UP001446871"/>
    </source>
</evidence>
<proteinExistence type="inferred from homology"/>
<keyword evidence="4 8" id="KW-0812">Transmembrane</keyword>
<feature type="compositionally biased region" description="Basic and acidic residues" evidence="7">
    <location>
        <begin position="323"/>
        <end position="338"/>
    </location>
</feature>
<dbReference type="Pfam" id="PF02714">
    <property type="entry name" value="RSN1_7TM"/>
    <property type="match status" value="1"/>
</dbReference>
<evidence type="ECO:0000256" key="3">
    <source>
        <dbReference type="ARBA" id="ARBA00022448"/>
    </source>
</evidence>
<evidence type="ECO:0000256" key="1">
    <source>
        <dbReference type="ARBA" id="ARBA00004141"/>
    </source>
</evidence>
<evidence type="ECO:0000259" key="9">
    <source>
        <dbReference type="Pfam" id="PF02714"/>
    </source>
</evidence>
<dbReference type="InterPro" id="IPR027815">
    <property type="entry name" value="CSC1/OSCA1-like_cyt"/>
</dbReference>
<reference evidence="13 14" key="1">
    <citation type="submission" date="2023-01" db="EMBL/GenBank/DDBJ databases">
        <title>Analysis of 21 Apiospora genomes using comparative genomics revels a genus with tremendous synthesis potential of carbohydrate active enzymes and secondary metabolites.</title>
        <authorList>
            <person name="Sorensen T."/>
        </authorList>
    </citation>
    <scope>NUCLEOTIDE SEQUENCE [LARGE SCALE GENOMIC DNA]</scope>
    <source>
        <strain evidence="13 14">CBS 83171</strain>
    </source>
</reference>
<evidence type="ECO:0000256" key="5">
    <source>
        <dbReference type="ARBA" id="ARBA00022989"/>
    </source>
</evidence>
<keyword evidence="6 8" id="KW-0472">Membrane</keyword>
<keyword evidence="3" id="KW-0813">Transport</keyword>
<dbReference type="InterPro" id="IPR045122">
    <property type="entry name" value="Csc1-like"/>
</dbReference>
<dbReference type="Proteomes" id="UP001446871">
    <property type="component" value="Unassembled WGS sequence"/>
</dbReference>
<feature type="transmembrane region" description="Helical" evidence="8">
    <location>
        <begin position="43"/>
        <end position="67"/>
    </location>
</feature>
<organism evidence="13 14">
    <name type="scientific">Apiospora saccharicola</name>
    <dbReference type="NCBI Taxonomy" id="335842"/>
    <lineage>
        <taxon>Eukaryota</taxon>
        <taxon>Fungi</taxon>
        <taxon>Dikarya</taxon>
        <taxon>Ascomycota</taxon>
        <taxon>Pezizomycotina</taxon>
        <taxon>Sordariomycetes</taxon>
        <taxon>Xylariomycetidae</taxon>
        <taxon>Amphisphaeriales</taxon>
        <taxon>Apiosporaceae</taxon>
        <taxon>Apiospora</taxon>
    </lineage>
</organism>
<feature type="domain" description="CSC1/OSCA1-like 7TM region" evidence="9">
    <location>
        <begin position="727"/>
        <end position="999"/>
    </location>
</feature>
<protein>
    <recommendedName>
        <fullName evidence="15">DUF221-domain-containing protein</fullName>
    </recommendedName>
</protein>
<dbReference type="Pfam" id="PF13967">
    <property type="entry name" value="RSN1_TM"/>
    <property type="match status" value="1"/>
</dbReference>
<evidence type="ECO:0000256" key="8">
    <source>
        <dbReference type="SAM" id="Phobius"/>
    </source>
</evidence>
<feature type="region of interest" description="Disordered" evidence="7">
    <location>
        <begin position="438"/>
        <end position="507"/>
    </location>
</feature>
<feature type="compositionally biased region" description="Basic and acidic residues" evidence="7">
    <location>
        <begin position="305"/>
        <end position="314"/>
    </location>
</feature>
<evidence type="ECO:0000259" key="12">
    <source>
        <dbReference type="Pfam" id="PF14703"/>
    </source>
</evidence>
<feature type="domain" description="CSC1/OSCA1-like N-terminal transmembrane" evidence="11">
    <location>
        <begin position="45"/>
        <end position="209"/>
    </location>
</feature>
<gene>
    <name evidence="13" type="ORF">PG996_009314</name>
</gene>
<dbReference type="InterPro" id="IPR032880">
    <property type="entry name" value="CSC1/OSCA1-like_N"/>
</dbReference>
<evidence type="ECO:0008006" key="15">
    <source>
        <dbReference type="Google" id="ProtNLM"/>
    </source>
</evidence>
<evidence type="ECO:0000256" key="6">
    <source>
        <dbReference type="ARBA" id="ARBA00023136"/>
    </source>
</evidence>
<feature type="region of interest" description="Disordered" evidence="7">
    <location>
        <begin position="1079"/>
        <end position="1115"/>
    </location>
</feature>
<feature type="transmembrane region" description="Helical" evidence="8">
    <location>
        <begin position="819"/>
        <end position="839"/>
    </location>
</feature>
<evidence type="ECO:0000256" key="4">
    <source>
        <dbReference type="ARBA" id="ARBA00022692"/>
    </source>
</evidence>
<dbReference type="PANTHER" id="PTHR13018">
    <property type="entry name" value="PROBABLE MEMBRANE PROTEIN DUF221-RELATED"/>
    <property type="match status" value="1"/>
</dbReference>
<dbReference type="EMBL" id="JAQQWM010000006">
    <property type="protein sequence ID" value="KAK8059384.1"/>
    <property type="molecule type" value="Genomic_DNA"/>
</dbReference>
<dbReference type="InterPro" id="IPR003864">
    <property type="entry name" value="CSC1/OSCA1-like_7TM"/>
</dbReference>
<evidence type="ECO:0000259" key="10">
    <source>
        <dbReference type="Pfam" id="PF12621"/>
    </source>
</evidence>
<feature type="transmembrane region" description="Helical" evidence="8">
    <location>
        <begin position="189"/>
        <end position="209"/>
    </location>
</feature>
<feature type="transmembrane region" description="Helical" evidence="8">
    <location>
        <begin position="942"/>
        <end position="960"/>
    </location>
</feature>
<feature type="transmembrane region" description="Helical" evidence="8">
    <location>
        <begin position="727"/>
        <end position="750"/>
    </location>
</feature>
<sequence>MATYKIRAAAAAPILHLIRTTAAMDDPNTAQNQTAREKEGISLVAFLSALAASLVVFGIQTGVFLLLRNKLARIFKPKTYLVPERERTEPPPDSPWGLISALMRFKDREIMKKCGLDAYFFLRYLQTLLIIFIPMALVIIPILVPINYHGGLSQNFENSKNDNKSRQANITGFDTLAWGNVAPEKTNRYWAHLILAIAVILWVCGVFFAEMKVFVKIRQDWLTTAEHRLRASATTVLVSAIPDKWLTEEALMGLFDVFPGGIRNIWLTRDFTTLLEKIQKRDKIHKQLEQAQTDLIRMAKKSQLKKREADEKVARKQSRSKAPTKEERAIRQQEEDAAAKIQAESGGGDSSGDTNEVPHNIQEGLLESQQLEEGQEEGPHKSNAGGNPLDVLNTGFSKFTQGLGKGVGAVGKTNHKIWGGARSAVDQLDHQIETTNGFVAIAPSETNRSRPPTQQSTTRRVQLHDDDHLRPSTRDSDSPKSPASRGGHSHNGSIASQNAAYKESIELRPLQNTVRKRDNMDDMYDHERARWYQFWKPPAGSFASPIPQGYVPVTAKKNEKSAWEKVKGWIPFVGGDDEPKEPPIEYPKAYNEDYEEERPGQVAEWARWVKRGDRPTHRLAKFEWTPDWLPTFPLINKKVDTIYWCRGELARLNLEIETDQQHPEHFPLMRSAFIQFNHQVAAHMACQSVIHHIPRQMAPRVVEISPNDVIWENMAISWWSGWLRTGIHFLIVAGMILLWIVPVAFTGQVAQITVLIDNVPWLSFLQNNDIVFKAVKALAGVLPAILLALLLWLVPIIMDLLAHYQGAKTGAQKTETIQTSYFAFLFVQVFLVVSFSSSYTKTLSILAKNPASVADVLATSLPQVSNYFFSYMILQALSTSSGTLLQIGALINWYIIAKIFSSTARSKWETNTTLPSVRWGSYFPVYTNFACIGLVYAVVSPIISIFAIITFALLWIANRYSMIYVNRLALDTGGILYPRAINQTFTGLYVMEICLIGLFFLVRDEKGELACWPQAIIMIVCTFLTALYQLLLNQSFGPMFRYLPITFEDEAVLRDEAFQRAQDQRLGLLDEDEEDQMYDKEGLPSHHSHRATDSQATNDGDGEKSPRSNKLKGFAPVRGLQHAGSLAVRGGKVLKNQTYGRAERGVQTATRYREQRRKKDLEAQRAIGEALYGGFHDEIEDLTPEERDVLVRRAFTHSALRARRPTVWIPHDDIGVSEDEIKRTRAFSDHIWISNEGTALDSSVRVVYGRAPPDFSELDLINL</sequence>
<keyword evidence="5 8" id="KW-1133">Transmembrane helix</keyword>
<comment type="subcellular location">
    <subcellularLocation>
        <location evidence="1">Membrane</location>
        <topology evidence="1">Multi-pass membrane protein</topology>
    </subcellularLocation>
</comment>
<feature type="region of interest" description="Disordered" evidence="7">
    <location>
        <begin position="370"/>
        <end position="393"/>
    </location>
</feature>
<evidence type="ECO:0000313" key="13">
    <source>
        <dbReference type="EMBL" id="KAK8059384.1"/>
    </source>
</evidence>
<feature type="compositionally biased region" description="Basic and acidic residues" evidence="7">
    <location>
        <begin position="462"/>
        <end position="478"/>
    </location>
</feature>
<feature type="domain" description="10TM putative phosphate transporter extracellular tail" evidence="10">
    <location>
        <begin position="1182"/>
        <end position="1254"/>
    </location>
</feature>
<feature type="domain" description="CSC1/OSCA1-like cytosolic" evidence="12">
    <location>
        <begin position="234"/>
        <end position="323"/>
    </location>
</feature>
<comment type="caution">
    <text evidence="13">The sequence shown here is derived from an EMBL/GenBank/DDBJ whole genome shotgun (WGS) entry which is preliminary data.</text>
</comment>
<feature type="compositionally biased region" description="Polar residues" evidence="7">
    <location>
        <begin position="444"/>
        <end position="460"/>
    </location>
</feature>
<evidence type="ECO:0000256" key="2">
    <source>
        <dbReference type="ARBA" id="ARBA00007779"/>
    </source>
</evidence>
<accession>A0ABR1UKD4</accession>
<evidence type="ECO:0000256" key="7">
    <source>
        <dbReference type="SAM" id="MobiDB-lite"/>
    </source>
</evidence>
<comment type="similarity">
    <text evidence="2">Belongs to the CSC1 (TC 1.A.17) family.</text>
</comment>
<feature type="compositionally biased region" description="Polar residues" evidence="7">
    <location>
        <begin position="490"/>
        <end position="499"/>
    </location>
</feature>
<dbReference type="PANTHER" id="PTHR13018:SF20">
    <property type="entry name" value="SPORULATION-SPECIFIC PROTEIN 75"/>
    <property type="match status" value="1"/>
</dbReference>
<feature type="transmembrane region" description="Helical" evidence="8">
    <location>
        <begin position="121"/>
        <end position="144"/>
    </location>
</feature>
<dbReference type="InterPro" id="IPR022257">
    <property type="entry name" value="PHM7_ext"/>
</dbReference>
<dbReference type="Pfam" id="PF14703">
    <property type="entry name" value="PHM7_cyt"/>
    <property type="match status" value="2"/>
</dbReference>
<keyword evidence="14" id="KW-1185">Reference proteome</keyword>
<feature type="transmembrane region" description="Helical" evidence="8">
    <location>
        <begin position="980"/>
        <end position="1002"/>
    </location>
</feature>
<feature type="transmembrane region" description="Helical" evidence="8">
    <location>
        <begin position="770"/>
        <end position="798"/>
    </location>
</feature>
<evidence type="ECO:0000259" key="11">
    <source>
        <dbReference type="Pfam" id="PF13967"/>
    </source>
</evidence>
<feature type="region of interest" description="Disordered" evidence="7">
    <location>
        <begin position="299"/>
        <end position="358"/>
    </location>
</feature>
<dbReference type="Pfam" id="PF12621">
    <property type="entry name" value="PHM7_ext"/>
    <property type="match status" value="1"/>
</dbReference>
<feature type="domain" description="CSC1/OSCA1-like cytosolic" evidence="12">
    <location>
        <begin position="613"/>
        <end position="713"/>
    </location>
</feature>
<feature type="transmembrane region" description="Helical" evidence="8">
    <location>
        <begin position="1014"/>
        <end position="1032"/>
    </location>
</feature>